<dbReference type="AlphaFoldDB" id="A0A929L145"/>
<gene>
    <name evidence="1" type="ORF">IRJ16_20785</name>
</gene>
<sequence length="107" mass="12130">MAAQDTQMQARIYVYDLNNTAKEFGFKTDEGWELNVATQEEKTTIEKRFHPTISIKVKPEASAEIFGLVKGGLSQSASNIPNNQEVAKRNTDEQQYLVAFNPKRARH</sequence>
<organism evidence="1 2">
    <name type="scientific">Mucilaginibacter myungsuensis</name>
    <dbReference type="NCBI Taxonomy" id="649104"/>
    <lineage>
        <taxon>Bacteria</taxon>
        <taxon>Pseudomonadati</taxon>
        <taxon>Bacteroidota</taxon>
        <taxon>Sphingobacteriia</taxon>
        <taxon>Sphingobacteriales</taxon>
        <taxon>Sphingobacteriaceae</taxon>
        <taxon>Mucilaginibacter</taxon>
    </lineage>
</organism>
<dbReference type="RefSeq" id="WP_194113579.1">
    <property type="nucleotide sequence ID" value="NZ_JADFFL010000011.1"/>
</dbReference>
<reference evidence="1" key="1">
    <citation type="submission" date="2020-10" db="EMBL/GenBank/DDBJ databases">
        <title>Mucilaginibacter mali sp. nov., isolated from rhizosphere soil of apple orchard.</title>
        <authorList>
            <person name="Lee J.-S."/>
            <person name="Kim H.S."/>
            <person name="Kim J.-S."/>
        </authorList>
    </citation>
    <scope>NUCLEOTIDE SEQUENCE</scope>
    <source>
        <strain evidence="1">KCTC 22746</strain>
    </source>
</reference>
<evidence type="ECO:0000313" key="1">
    <source>
        <dbReference type="EMBL" id="MBE9664330.1"/>
    </source>
</evidence>
<dbReference type="Proteomes" id="UP000622475">
    <property type="component" value="Unassembled WGS sequence"/>
</dbReference>
<accession>A0A929L145</accession>
<proteinExistence type="predicted"/>
<name>A0A929L145_9SPHI</name>
<dbReference type="EMBL" id="JADFFL010000011">
    <property type="protein sequence ID" value="MBE9664330.1"/>
    <property type="molecule type" value="Genomic_DNA"/>
</dbReference>
<protein>
    <submittedName>
        <fullName evidence="1">Uncharacterized protein</fullName>
    </submittedName>
</protein>
<keyword evidence="2" id="KW-1185">Reference proteome</keyword>
<evidence type="ECO:0000313" key="2">
    <source>
        <dbReference type="Proteomes" id="UP000622475"/>
    </source>
</evidence>
<comment type="caution">
    <text evidence="1">The sequence shown here is derived from an EMBL/GenBank/DDBJ whole genome shotgun (WGS) entry which is preliminary data.</text>
</comment>